<feature type="region of interest" description="Disordered" evidence="6">
    <location>
        <begin position="553"/>
        <end position="617"/>
    </location>
</feature>
<reference evidence="8" key="1">
    <citation type="submission" date="2021-01" db="EMBL/GenBank/DDBJ databases">
        <authorList>
            <person name="Corre E."/>
            <person name="Pelletier E."/>
            <person name="Niang G."/>
            <person name="Scheremetjew M."/>
            <person name="Finn R."/>
            <person name="Kale V."/>
            <person name="Holt S."/>
            <person name="Cochrane G."/>
            <person name="Meng A."/>
            <person name="Brown T."/>
            <person name="Cohen L."/>
        </authorList>
    </citation>
    <scope>NUCLEOTIDE SEQUENCE</scope>
    <source>
        <strain evidence="8">WS</strain>
    </source>
</reference>
<dbReference type="Gene3D" id="1.10.1580.10">
    <property type="match status" value="1"/>
</dbReference>
<comment type="function">
    <text evidence="5">GTPase that associates with pre-60S ribosomal subunits in the nucleolus and is required for their nuclear export and maturation.</text>
</comment>
<evidence type="ECO:0000256" key="6">
    <source>
        <dbReference type="SAM" id="MobiDB-lite"/>
    </source>
</evidence>
<accession>A0A7S1KSE3</accession>
<dbReference type="InterPro" id="IPR027417">
    <property type="entry name" value="P-loop_NTPase"/>
</dbReference>
<dbReference type="CDD" id="cd01858">
    <property type="entry name" value="NGP_1"/>
    <property type="match status" value="1"/>
</dbReference>
<dbReference type="Pfam" id="PF01926">
    <property type="entry name" value="MMR_HSR1"/>
    <property type="match status" value="1"/>
</dbReference>
<dbReference type="GO" id="GO:0005730">
    <property type="term" value="C:nucleolus"/>
    <property type="evidence" value="ECO:0007669"/>
    <property type="project" value="UniProtKB-SubCell"/>
</dbReference>
<dbReference type="InterPro" id="IPR023179">
    <property type="entry name" value="GTP-bd_ortho_bundle_sf"/>
</dbReference>
<feature type="compositionally biased region" description="Low complexity" evidence="6">
    <location>
        <begin position="1"/>
        <end position="12"/>
    </location>
</feature>
<feature type="domain" description="CP-type G" evidence="7">
    <location>
        <begin position="229"/>
        <end position="390"/>
    </location>
</feature>
<keyword evidence="2 5" id="KW-0547">Nucleotide-binding</keyword>
<dbReference type="PANTHER" id="PTHR11089:SF9">
    <property type="entry name" value="NUCLEOLAR GTP-BINDING PROTEIN 2"/>
    <property type="match status" value="1"/>
</dbReference>
<dbReference type="AlphaFoldDB" id="A0A7S1KSE3"/>
<dbReference type="PROSITE" id="PS51721">
    <property type="entry name" value="G_CP"/>
    <property type="match status" value="1"/>
</dbReference>
<dbReference type="InterPro" id="IPR030378">
    <property type="entry name" value="G_CP_dom"/>
</dbReference>
<dbReference type="EMBL" id="HBGD01008960">
    <property type="protein sequence ID" value="CAD9084136.1"/>
    <property type="molecule type" value="Transcribed_RNA"/>
</dbReference>
<evidence type="ECO:0000259" key="7">
    <source>
        <dbReference type="PROSITE" id="PS51721"/>
    </source>
</evidence>
<proteinExistence type="inferred from homology"/>
<evidence type="ECO:0000256" key="1">
    <source>
        <dbReference type="ARBA" id="ARBA00004604"/>
    </source>
</evidence>
<keyword evidence="4 5" id="KW-0539">Nucleus</keyword>
<dbReference type="GO" id="GO:0005525">
    <property type="term" value="F:GTP binding"/>
    <property type="evidence" value="ECO:0007669"/>
    <property type="project" value="UniProtKB-KW"/>
</dbReference>
<keyword evidence="3 5" id="KW-0342">GTP-binding</keyword>
<dbReference type="InterPro" id="IPR006073">
    <property type="entry name" value="GTP-bd"/>
</dbReference>
<name>A0A7S1KSE3_9EUKA</name>
<sequence length="647" mass="73373">MAKQSSSSNNKKGTTKKTGKHVVKKMAGSSTKNRDLPKSYVGEGNGQYRSNSKIRRLNMYTRKVKRDSSGNIVSGGVLPQNQKIAQGMPARIEPNRNWFQNTRVIGQSELTRFREALKDKVKDPYSVLLKSSQVPYALLETDDDTKLKHIKVKKQINFKKVFGEESTRKKANIQASSIEDLISTSQRQVETYSVEKDSSDAVKKEEKHLWGHEGHRHSVFTKGTSKRIWNELYKVVDSSDVIIQVLDARDPMGSRCRMVEKYLKMEKPYKHLIFVINKCDLVPTWVTVRWVKLLSQEFPTLAFHASITNPFGKGSLIQLLRQFSALHKDKKSISVGFVGYPNVGKSSIINTLKKKKVCPVASVPGETKVWQYVSLMSRIHLVDCPGVTYPDEDTDTELVLRGVVRAEKLPQPSFYVQTILDRVKKEYVIAHYGVVQWDNYEDFLKQMAQKTGKLLPGGGPDIETCSKKMIYDWQRGKIPWFVSPPIDEDLESEVKKEEPVTSEDEAAEPPNHTPFKLQNQDYGKLKVNSGVGLDAKDRMGVGYLPDEAIAENRKSTKASKRQKKVDQEKEEAESKGDQLIDFDTIFDAMEGKDEATTTGEPQSTEEVSNTKLKRKRRQLKRKAAEALEETNVYIPAAVLKRRKKAAQ</sequence>
<gene>
    <name evidence="8" type="ORF">PCOS0759_LOCUS7390</name>
</gene>
<feature type="compositionally biased region" description="Polar residues" evidence="6">
    <location>
        <begin position="596"/>
        <end position="610"/>
    </location>
</feature>
<protein>
    <recommendedName>
        <fullName evidence="5">Nucleolar GTP-binding protein 2</fullName>
    </recommendedName>
</protein>
<feature type="region of interest" description="Disordered" evidence="6">
    <location>
        <begin position="491"/>
        <end position="519"/>
    </location>
</feature>
<feature type="compositionally biased region" description="Basic and acidic residues" evidence="6">
    <location>
        <begin position="564"/>
        <end position="578"/>
    </location>
</feature>
<comment type="subcellular location">
    <subcellularLocation>
        <location evidence="1 5">Nucleus</location>
        <location evidence="1 5">Nucleolus</location>
    </subcellularLocation>
</comment>
<dbReference type="InterPro" id="IPR050755">
    <property type="entry name" value="TRAFAC_YlqF/YawG_RiboMat"/>
</dbReference>
<evidence type="ECO:0000313" key="8">
    <source>
        <dbReference type="EMBL" id="CAD9084136.1"/>
    </source>
</evidence>
<evidence type="ECO:0000256" key="3">
    <source>
        <dbReference type="ARBA" id="ARBA00023134"/>
    </source>
</evidence>
<dbReference type="InterPro" id="IPR024929">
    <property type="entry name" value="GNL2_CP_dom"/>
</dbReference>
<dbReference type="InterPro" id="IPR012971">
    <property type="entry name" value="NOG2_N_dom"/>
</dbReference>
<evidence type="ECO:0000256" key="2">
    <source>
        <dbReference type="ARBA" id="ARBA00022741"/>
    </source>
</evidence>
<organism evidence="8">
    <name type="scientific">Percolomonas cosmopolitus</name>
    <dbReference type="NCBI Taxonomy" id="63605"/>
    <lineage>
        <taxon>Eukaryota</taxon>
        <taxon>Discoba</taxon>
        <taxon>Heterolobosea</taxon>
        <taxon>Tetramitia</taxon>
        <taxon>Eutetramitia</taxon>
        <taxon>Percolomonadidae</taxon>
        <taxon>Percolomonas</taxon>
    </lineage>
</organism>
<comment type="similarity">
    <text evidence="5">Belongs to the TRAFAC class YlqF/YawG GTPase family. NOG2 subfamily.</text>
</comment>
<dbReference type="Gene3D" id="3.40.50.300">
    <property type="entry name" value="P-loop containing nucleotide triphosphate hydrolases"/>
    <property type="match status" value="1"/>
</dbReference>
<dbReference type="PANTHER" id="PTHR11089">
    <property type="entry name" value="GTP-BINDING PROTEIN-RELATED"/>
    <property type="match status" value="1"/>
</dbReference>
<feature type="compositionally biased region" description="Basic residues" evidence="6">
    <location>
        <begin position="13"/>
        <end position="24"/>
    </location>
</feature>
<evidence type="ECO:0000256" key="5">
    <source>
        <dbReference type="RuleBase" id="RU364023"/>
    </source>
</evidence>
<dbReference type="FunFam" id="3.40.50.300:FF:000559">
    <property type="entry name" value="Nuclear/nucleolar GTPase 2"/>
    <property type="match status" value="1"/>
</dbReference>
<dbReference type="Pfam" id="PF08153">
    <property type="entry name" value="NGP1NT"/>
    <property type="match status" value="1"/>
</dbReference>
<dbReference type="SUPFAM" id="SSF52540">
    <property type="entry name" value="P-loop containing nucleoside triphosphate hydrolases"/>
    <property type="match status" value="1"/>
</dbReference>
<evidence type="ECO:0000256" key="4">
    <source>
        <dbReference type="ARBA" id="ARBA00023242"/>
    </source>
</evidence>
<feature type="region of interest" description="Disordered" evidence="6">
    <location>
        <begin position="1"/>
        <end position="48"/>
    </location>
</feature>